<keyword evidence="10" id="KW-1185">Reference proteome</keyword>
<dbReference type="InterPro" id="IPR049945">
    <property type="entry name" value="AAA_22"/>
</dbReference>
<feature type="domain" description="OmpR/PhoB-type" evidence="8">
    <location>
        <begin position="1"/>
        <end position="94"/>
    </location>
</feature>
<protein>
    <submittedName>
        <fullName evidence="9">AfsR/SARP family transcriptional regulator</fullName>
    </submittedName>
</protein>
<dbReference type="Gene3D" id="3.40.50.300">
    <property type="entry name" value="P-loop containing nucleotide triphosphate hydrolases"/>
    <property type="match status" value="1"/>
</dbReference>
<evidence type="ECO:0000256" key="6">
    <source>
        <dbReference type="PROSITE-ProRule" id="PRU01091"/>
    </source>
</evidence>
<organism evidence="9 10">
    <name type="scientific">Streptomyces atriruber</name>
    <dbReference type="NCBI Taxonomy" id="545121"/>
    <lineage>
        <taxon>Bacteria</taxon>
        <taxon>Bacillati</taxon>
        <taxon>Actinomycetota</taxon>
        <taxon>Actinomycetes</taxon>
        <taxon>Kitasatosporales</taxon>
        <taxon>Streptomycetaceae</taxon>
        <taxon>Streptomyces</taxon>
    </lineage>
</organism>
<feature type="DNA-binding region" description="OmpR/PhoB-type" evidence="6">
    <location>
        <begin position="1"/>
        <end position="94"/>
    </location>
</feature>
<dbReference type="SUPFAM" id="SSF52540">
    <property type="entry name" value="P-loop containing nucleoside triphosphate hydrolases"/>
    <property type="match status" value="1"/>
</dbReference>
<evidence type="ECO:0000256" key="5">
    <source>
        <dbReference type="ARBA" id="ARBA00023163"/>
    </source>
</evidence>
<evidence type="ECO:0000256" key="1">
    <source>
        <dbReference type="ARBA" id="ARBA00005820"/>
    </source>
</evidence>
<evidence type="ECO:0000259" key="8">
    <source>
        <dbReference type="PROSITE" id="PS51755"/>
    </source>
</evidence>
<dbReference type="SUPFAM" id="SSF48452">
    <property type="entry name" value="TPR-like"/>
    <property type="match status" value="1"/>
</dbReference>
<evidence type="ECO:0000313" key="9">
    <source>
        <dbReference type="EMBL" id="MEU6826135.1"/>
    </source>
</evidence>
<dbReference type="Pfam" id="PF03704">
    <property type="entry name" value="BTAD"/>
    <property type="match status" value="1"/>
</dbReference>
<dbReference type="Gene3D" id="1.25.40.10">
    <property type="entry name" value="Tetratricopeptide repeat domain"/>
    <property type="match status" value="2"/>
</dbReference>
<evidence type="ECO:0000256" key="4">
    <source>
        <dbReference type="ARBA" id="ARBA00023125"/>
    </source>
</evidence>
<dbReference type="InterPro" id="IPR027417">
    <property type="entry name" value="P-loop_NTPase"/>
</dbReference>
<dbReference type="PANTHER" id="PTHR35807:SF1">
    <property type="entry name" value="TRANSCRIPTIONAL REGULATOR REDD"/>
    <property type="match status" value="1"/>
</dbReference>
<dbReference type="Gene3D" id="1.10.10.10">
    <property type="entry name" value="Winged helix-like DNA-binding domain superfamily/Winged helix DNA-binding domain"/>
    <property type="match status" value="1"/>
</dbReference>
<sequence>MLGPLEVRRAADGHPVTPGAAKVRGVLATLLVRAGEVVSVDTLIDELWGEHPPRTALTTLQVYISQLRKLLRQVEPEAGGQPLVTRAPGYLLQVDPAQLDLAVFQTLHERGREALDRGEYAAAAQLQRRALALWRGPLLPDTVHGAVLAPAAARVHEVRIAALEQRMRAELQLGHHKELLGELQVLVAELPLHEEFHAHLMVALYRAGRHADALQVFGRLRHTLVQELAIEPGLRLQRLQHRILAGDRALLRPGTGRRAAAEPPRATAAPPGPAPAPAPVDRLPAPDRWFTGRVAELARLEAWLRRPGGGCLQICGPAGAGKTALAVAAAHRAGAAFPDGRVLVRLRGGDGRPLEMTQVMVQLLAALGAPGPAPRSAEELRATLRQLTYGRRILLVLDDAADASLPRALAPLVGPGVLLVTCRPALPDLPGPALALDALEVPDARQLLAAAGTPAPGLPAPDAEPGAQAGPARWPGPAEHPTEPADPNEPAELDDLDELADLCGRFPQPLRALGRYLAAHPHHSPALLAARLRPESSRLGELHTLDEAGHRQLCAVYDAAPEADLRAARLLSLLPAGTFGRQDAATALGIRPEAAEHTLDSLTRAGLLGPGPAGHGHRFPALIRLLAAERRTAETPGASLRAALARLCAAAVRSLTEPPADHGALPWSAARRDALAALAGQAHAAGLWAPTVRLAQAMSGFLEMSAAWDAWQHTHTLALDAAGRLDDQGAAAGLLCSLGDLAWQRHRPAAARDLYRRALRAADDGRVPRGRILAGLADLHLEEGAAATAARLVTPTVRETPEDIRGCYEARRVLALHALRTSGAAAARPHFQQCLTLAGVLGERRLEAYARRWLDRLHTAGPPHPAWAEVRPGVWSAGPLTARRTPDPAAAGCAG</sequence>
<dbReference type="InterPro" id="IPR051677">
    <property type="entry name" value="AfsR-DnrI-RedD_regulator"/>
</dbReference>
<comment type="caution">
    <text evidence="9">The sequence shown here is derived from an EMBL/GenBank/DDBJ whole genome shotgun (WGS) entry which is preliminary data.</text>
</comment>
<feature type="compositionally biased region" description="Low complexity" evidence="7">
    <location>
        <begin position="451"/>
        <end position="463"/>
    </location>
</feature>
<dbReference type="InterPro" id="IPR011990">
    <property type="entry name" value="TPR-like_helical_dom_sf"/>
</dbReference>
<keyword evidence="4 6" id="KW-0238">DNA-binding</keyword>
<gene>
    <name evidence="9" type="ORF">ABZ921_36450</name>
</gene>
<dbReference type="EMBL" id="JBEYXV010000024">
    <property type="protein sequence ID" value="MEU6826135.1"/>
    <property type="molecule type" value="Genomic_DNA"/>
</dbReference>
<dbReference type="CDD" id="cd15831">
    <property type="entry name" value="BTAD"/>
    <property type="match status" value="1"/>
</dbReference>
<dbReference type="RefSeq" id="WP_359357121.1">
    <property type="nucleotide sequence ID" value="NZ_JBEYXV010000024.1"/>
</dbReference>
<dbReference type="InterPro" id="IPR005158">
    <property type="entry name" value="BTAD"/>
</dbReference>
<dbReference type="SMART" id="SM00862">
    <property type="entry name" value="Trans_reg_C"/>
    <property type="match status" value="1"/>
</dbReference>
<dbReference type="Pfam" id="PF13401">
    <property type="entry name" value="AAA_22"/>
    <property type="match status" value="1"/>
</dbReference>
<dbReference type="Pfam" id="PF00486">
    <property type="entry name" value="Trans_reg_C"/>
    <property type="match status" value="1"/>
</dbReference>
<evidence type="ECO:0000313" key="10">
    <source>
        <dbReference type="Proteomes" id="UP001551176"/>
    </source>
</evidence>
<dbReference type="SUPFAM" id="SSF46894">
    <property type="entry name" value="C-terminal effector domain of the bipartite response regulators"/>
    <property type="match status" value="1"/>
</dbReference>
<dbReference type="InterPro" id="IPR036388">
    <property type="entry name" value="WH-like_DNA-bd_sf"/>
</dbReference>
<dbReference type="InterPro" id="IPR001867">
    <property type="entry name" value="OmpR/PhoB-type_DNA-bd"/>
</dbReference>
<dbReference type="SMART" id="SM01043">
    <property type="entry name" value="BTAD"/>
    <property type="match status" value="1"/>
</dbReference>
<name>A0ABV3BZH7_9ACTN</name>
<feature type="region of interest" description="Disordered" evidence="7">
    <location>
        <begin position="451"/>
        <end position="492"/>
    </location>
</feature>
<dbReference type="InterPro" id="IPR016032">
    <property type="entry name" value="Sig_transdc_resp-reg_C-effctor"/>
</dbReference>
<proteinExistence type="inferred from homology"/>
<dbReference type="PRINTS" id="PR00364">
    <property type="entry name" value="DISEASERSIST"/>
</dbReference>
<feature type="compositionally biased region" description="Low complexity" evidence="7">
    <location>
        <begin position="254"/>
        <end position="269"/>
    </location>
</feature>
<evidence type="ECO:0000256" key="7">
    <source>
        <dbReference type="SAM" id="MobiDB-lite"/>
    </source>
</evidence>
<dbReference type="Proteomes" id="UP001551176">
    <property type="component" value="Unassembled WGS sequence"/>
</dbReference>
<keyword evidence="2" id="KW-0902">Two-component regulatory system</keyword>
<evidence type="ECO:0000256" key="2">
    <source>
        <dbReference type="ARBA" id="ARBA00023012"/>
    </source>
</evidence>
<keyword evidence="3" id="KW-0805">Transcription regulation</keyword>
<reference evidence="9 10" key="1">
    <citation type="submission" date="2024-06" db="EMBL/GenBank/DDBJ databases">
        <title>The Natural Products Discovery Center: Release of the First 8490 Sequenced Strains for Exploring Actinobacteria Biosynthetic Diversity.</title>
        <authorList>
            <person name="Kalkreuter E."/>
            <person name="Kautsar S.A."/>
            <person name="Yang D."/>
            <person name="Bader C.D."/>
            <person name="Teijaro C.N."/>
            <person name="Fluegel L."/>
            <person name="Davis C.M."/>
            <person name="Simpson J.R."/>
            <person name="Lauterbach L."/>
            <person name="Steele A.D."/>
            <person name="Gui C."/>
            <person name="Meng S."/>
            <person name="Li G."/>
            <person name="Viehrig K."/>
            <person name="Ye F."/>
            <person name="Su P."/>
            <person name="Kiefer A.F."/>
            <person name="Nichols A."/>
            <person name="Cepeda A.J."/>
            <person name="Yan W."/>
            <person name="Fan B."/>
            <person name="Jiang Y."/>
            <person name="Adhikari A."/>
            <person name="Zheng C.-J."/>
            <person name="Schuster L."/>
            <person name="Cowan T.M."/>
            <person name="Smanski M.J."/>
            <person name="Chevrette M.G."/>
            <person name="De Carvalho L.P.S."/>
            <person name="Shen B."/>
        </authorList>
    </citation>
    <scope>NUCLEOTIDE SEQUENCE [LARGE SCALE GENOMIC DNA]</scope>
    <source>
        <strain evidence="9 10">NPDC046838</strain>
    </source>
</reference>
<accession>A0ABV3BZH7</accession>
<keyword evidence="5" id="KW-0804">Transcription</keyword>
<evidence type="ECO:0000256" key="3">
    <source>
        <dbReference type="ARBA" id="ARBA00023015"/>
    </source>
</evidence>
<dbReference type="PANTHER" id="PTHR35807">
    <property type="entry name" value="TRANSCRIPTIONAL REGULATOR REDD-RELATED"/>
    <property type="match status" value="1"/>
</dbReference>
<dbReference type="PROSITE" id="PS51755">
    <property type="entry name" value="OMPR_PHOB"/>
    <property type="match status" value="1"/>
</dbReference>
<feature type="region of interest" description="Disordered" evidence="7">
    <location>
        <begin position="254"/>
        <end position="281"/>
    </location>
</feature>
<comment type="similarity">
    <text evidence="1">Belongs to the AfsR/DnrI/RedD regulatory family.</text>
</comment>